<keyword evidence="3" id="KW-1185">Reference proteome</keyword>
<comment type="caution">
    <text evidence="2">The sequence shown here is derived from an EMBL/GenBank/DDBJ whole genome shotgun (WGS) entry which is preliminary data.</text>
</comment>
<gene>
    <name evidence="2" type="ORF">ILUMI_17384</name>
</gene>
<feature type="compositionally biased region" description="Basic residues" evidence="1">
    <location>
        <begin position="1"/>
        <end position="10"/>
    </location>
</feature>
<proteinExistence type="predicted"/>
<protein>
    <submittedName>
        <fullName evidence="2">Uncharacterized protein</fullName>
    </submittedName>
</protein>
<evidence type="ECO:0000313" key="3">
    <source>
        <dbReference type="Proteomes" id="UP000801492"/>
    </source>
</evidence>
<dbReference type="Proteomes" id="UP000801492">
    <property type="component" value="Unassembled WGS sequence"/>
</dbReference>
<sequence length="104" mass="12202">MMRTARSKSRRSYDTVPLPDGRERHGPGVKIAENIMALKKKHIDLFPTVPAHWCRKDSKNIYLESILNKEKMYLLYLEFCDDKKIKPVSKTINREILILKNIGF</sequence>
<accession>A0A8K0CJZ0</accession>
<reference evidence="2" key="1">
    <citation type="submission" date="2019-08" db="EMBL/GenBank/DDBJ databases">
        <title>The genome of the North American firefly Photinus pyralis.</title>
        <authorList>
            <consortium name="Photinus pyralis genome working group"/>
            <person name="Fallon T.R."/>
            <person name="Sander Lower S.E."/>
            <person name="Weng J.-K."/>
        </authorList>
    </citation>
    <scope>NUCLEOTIDE SEQUENCE</scope>
    <source>
        <strain evidence="2">TRF0915ILg1</strain>
        <tissue evidence="2">Whole body</tissue>
    </source>
</reference>
<organism evidence="2 3">
    <name type="scientific">Ignelater luminosus</name>
    <name type="common">Cucubano</name>
    <name type="synonym">Pyrophorus luminosus</name>
    <dbReference type="NCBI Taxonomy" id="2038154"/>
    <lineage>
        <taxon>Eukaryota</taxon>
        <taxon>Metazoa</taxon>
        <taxon>Ecdysozoa</taxon>
        <taxon>Arthropoda</taxon>
        <taxon>Hexapoda</taxon>
        <taxon>Insecta</taxon>
        <taxon>Pterygota</taxon>
        <taxon>Neoptera</taxon>
        <taxon>Endopterygota</taxon>
        <taxon>Coleoptera</taxon>
        <taxon>Polyphaga</taxon>
        <taxon>Elateriformia</taxon>
        <taxon>Elateroidea</taxon>
        <taxon>Elateridae</taxon>
        <taxon>Agrypninae</taxon>
        <taxon>Pyrophorini</taxon>
        <taxon>Ignelater</taxon>
    </lineage>
</organism>
<dbReference type="AlphaFoldDB" id="A0A8K0CJZ0"/>
<evidence type="ECO:0000313" key="2">
    <source>
        <dbReference type="EMBL" id="KAF2888789.1"/>
    </source>
</evidence>
<name>A0A8K0CJZ0_IGNLU</name>
<evidence type="ECO:0000256" key="1">
    <source>
        <dbReference type="SAM" id="MobiDB-lite"/>
    </source>
</evidence>
<dbReference type="OrthoDB" id="10068225at2759"/>
<dbReference type="EMBL" id="VTPC01073755">
    <property type="protein sequence ID" value="KAF2888789.1"/>
    <property type="molecule type" value="Genomic_DNA"/>
</dbReference>
<feature type="region of interest" description="Disordered" evidence="1">
    <location>
        <begin position="1"/>
        <end position="27"/>
    </location>
</feature>